<organism evidence="3 4">
    <name type="scientific">Nitrospira moscoviensis</name>
    <dbReference type="NCBI Taxonomy" id="42253"/>
    <lineage>
        <taxon>Bacteria</taxon>
        <taxon>Pseudomonadati</taxon>
        <taxon>Nitrospirota</taxon>
        <taxon>Nitrospiria</taxon>
        <taxon>Nitrospirales</taxon>
        <taxon>Nitrospiraceae</taxon>
        <taxon>Nitrospira</taxon>
    </lineage>
</organism>
<dbReference type="OrthoDB" id="9775208at2"/>
<dbReference type="Proteomes" id="UP000069205">
    <property type="component" value="Chromosome"/>
</dbReference>
<sequence>MNRVRAGDGSRSRGVDVKSGCDSTAPPLIVHVIFRLAMGGLENGLVNLINRMPRDRYRHAIVSLTDVTEFQQRITRDDVTIVALHKRPGHDLGVYRRAWRALRRLRPAIVHTRNFPTLEFLAVSACAGSARRIHGEHGREIYDLDGHNRTYNAFRKVMSLLVHRYVTVSRDLAEWLVKIVGVPGPRVTQIYNGVDTIRFHPRRDRGVPGSPPGFFPPEALVIGTVGRMQVVKDQVTLVRAFAHILKTVPEARQILRLIIVGEGPLYEESLQILRAEQCEQFAWLPGARSDIPALLNALDVFVLPSLAEGVSNTILEAMASGLPVIATAVGGNVELIEDGRTGFLVPAADPVGMANAIRRYLDDRELAPRQGAEARKKAESDFSLAAMVTNYLALYDGLLAEKGRRVENRCSTMSGVSNDVRPVRNL</sequence>
<reference evidence="3 4" key="1">
    <citation type="journal article" date="2015" name="Proc. Natl. Acad. Sci. U.S.A.">
        <title>Expanded metabolic versatility of ubiquitous nitrite-oxidizing bacteria from the genus Nitrospira.</title>
        <authorList>
            <person name="Koch H."/>
            <person name="Lucker S."/>
            <person name="Albertsen M."/>
            <person name="Kitzinger K."/>
            <person name="Herbold C."/>
            <person name="Spieck E."/>
            <person name="Nielsen P.H."/>
            <person name="Wagner M."/>
            <person name="Daims H."/>
        </authorList>
    </citation>
    <scope>NUCLEOTIDE SEQUENCE [LARGE SCALE GENOMIC DNA]</scope>
    <source>
        <strain evidence="3 4">NSP M-1</strain>
    </source>
</reference>
<name>A0A0K2GGP1_NITMO</name>
<dbReference type="Pfam" id="PF13439">
    <property type="entry name" value="Glyco_transf_4"/>
    <property type="match status" value="1"/>
</dbReference>
<dbReference type="InterPro" id="IPR028098">
    <property type="entry name" value="Glyco_trans_4-like_N"/>
</dbReference>
<feature type="domain" description="Glycosyltransferase subfamily 4-like N-terminal" evidence="2">
    <location>
        <begin position="38"/>
        <end position="196"/>
    </location>
</feature>
<evidence type="ECO:0000256" key="1">
    <source>
        <dbReference type="SAM" id="MobiDB-lite"/>
    </source>
</evidence>
<dbReference type="PANTHER" id="PTHR12526">
    <property type="entry name" value="GLYCOSYLTRANSFERASE"/>
    <property type="match status" value="1"/>
</dbReference>
<protein>
    <recommendedName>
        <fullName evidence="2">Glycosyltransferase subfamily 4-like N-terminal domain-containing protein</fullName>
    </recommendedName>
</protein>
<dbReference type="NCBIfam" id="TIGR03088">
    <property type="entry name" value="stp2"/>
    <property type="match status" value="1"/>
</dbReference>
<dbReference type="AlphaFoldDB" id="A0A0K2GGP1"/>
<dbReference type="KEGG" id="nmv:NITMOv2_3395"/>
<keyword evidence="4" id="KW-1185">Reference proteome</keyword>
<dbReference type="PATRIC" id="fig|42253.5.peg.3349"/>
<accession>A0A0K2GGP1</accession>
<gene>
    <name evidence="3" type="ORF">NITMOv2_3395</name>
</gene>
<dbReference type="Gene3D" id="3.40.50.2000">
    <property type="entry name" value="Glycogen Phosphorylase B"/>
    <property type="match status" value="2"/>
</dbReference>
<feature type="compositionally biased region" description="Basic and acidic residues" evidence="1">
    <location>
        <begin position="1"/>
        <end position="16"/>
    </location>
</feature>
<dbReference type="SUPFAM" id="SSF53756">
    <property type="entry name" value="UDP-Glycosyltransferase/glycogen phosphorylase"/>
    <property type="match status" value="1"/>
</dbReference>
<evidence type="ECO:0000259" key="2">
    <source>
        <dbReference type="Pfam" id="PF13439"/>
    </source>
</evidence>
<dbReference type="InterPro" id="IPR017522">
    <property type="entry name" value="Sugar_tfrase_PEP-CTERM_Stp2"/>
</dbReference>
<dbReference type="EMBL" id="CP011801">
    <property type="protein sequence ID" value="ALA59787.1"/>
    <property type="molecule type" value="Genomic_DNA"/>
</dbReference>
<proteinExistence type="predicted"/>
<evidence type="ECO:0000313" key="4">
    <source>
        <dbReference type="Proteomes" id="UP000069205"/>
    </source>
</evidence>
<dbReference type="Pfam" id="PF13692">
    <property type="entry name" value="Glyco_trans_1_4"/>
    <property type="match status" value="1"/>
</dbReference>
<dbReference type="STRING" id="42253.NITMOv2_3395"/>
<dbReference type="GO" id="GO:0016757">
    <property type="term" value="F:glycosyltransferase activity"/>
    <property type="evidence" value="ECO:0007669"/>
    <property type="project" value="UniProtKB-ARBA"/>
</dbReference>
<evidence type="ECO:0000313" key="3">
    <source>
        <dbReference type="EMBL" id="ALA59787.1"/>
    </source>
</evidence>
<feature type="region of interest" description="Disordered" evidence="1">
    <location>
        <begin position="1"/>
        <end position="20"/>
    </location>
</feature>